<dbReference type="EMBL" id="CP002394">
    <property type="protein sequence ID" value="ADU30314.1"/>
    <property type="molecule type" value="Genomic_DNA"/>
</dbReference>
<evidence type="ECO:0000313" key="1">
    <source>
        <dbReference type="EMBL" id="ADU30314.1"/>
    </source>
</evidence>
<organism evidence="1 2">
    <name type="scientific">Evansella cellulosilytica (strain ATCC 21833 / DSM 2522 / FERM P-1141 / JCM 9156 / N-4)</name>
    <name type="common">Bacillus cellulosilyticus</name>
    <dbReference type="NCBI Taxonomy" id="649639"/>
    <lineage>
        <taxon>Bacteria</taxon>
        <taxon>Bacillati</taxon>
        <taxon>Bacillota</taxon>
        <taxon>Bacilli</taxon>
        <taxon>Bacillales</taxon>
        <taxon>Bacillaceae</taxon>
        <taxon>Evansella</taxon>
    </lineage>
</organism>
<proteinExistence type="predicted"/>
<accession>E6U102</accession>
<name>E6U102_EVAC2</name>
<dbReference type="AlphaFoldDB" id="E6U102"/>
<dbReference type="KEGG" id="bco:Bcell_2052"/>
<reference evidence="1 2" key="1">
    <citation type="submission" date="2010-12" db="EMBL/GenBank/DDBJ databases">
        <title>Complete sequence of Bacillus cellulosilyticus DSM 2522.</title>
        <authorList>
            <consortium name="US DOE Joint Genome Institute"/>
            <person name="Lucas S."/>
            <person name="Copeland A."/>
            <person name="Lapidus A."/>
            <person name="Cheng J.-F."/>
            <person name="Bruce D."/>
            <person name="Goodwin L."/>
            <person name="Pitluck S."/>
            <person name="Chertkov O."/>
            <person name="Detter J.C."/>
            <person name="Han C."/>
            <person name="Tapia R."/>
            <person name="Land M."/>
            <person name="Hauser L."/>
            <person name="Jeffries C."/>
            <person name="Kyrpides N."/>
            <person name="Ivanova N."/>
            <person name="Mikhailova N."/>
            <person name="Brumm P."/>
            <person name="Mead D."/>
            <person name="Woyke T."/>
        </authorList>
    </citation>
    <scope>NUCLEOTIDE SEQUENCE [LARGE SCALE GENOMIC DNA]</scope>
    <source>
        <strain evidence="2">ATCC 21833 / DSM 2522 / FERM P-1141 / JCM 9156 / N-4</strain>
    </source>
</reference>
<dbReference type="Proteomes" id="UP000001401">
    <property type="component" value="Chromosome"/>
</dbReference>
<protein>
    <submittedName>
        <fullName evidence="1">Uncharacterized protein</fullName>
    </submittedName>
</protein>
<gene>
    <name evidence="1" type="ordered locus">Bcell_2052</name>
</gene>
<dbReference type="HOGENOM" id="CLU_3339983_0_0_9"/>
<evidence type="ECO:0000313" key="2">
    <source>
        <dbReference type="Proteomes" id="UP000001401"/>
    </source>
</evidence>
<keyword evidence="2" id="KW-1185">Reference proteome</keyword>
<sequence>MKKFFLFYYPQVISEHALLIHNRMLNHAICGGYMFEE</sequence>
<dbReference type="STRING" id="649639.Bcell_2052"/>